<feature type="domain" description="Amidohydrolase-related" evidence="9">
    <location>
        <begin position="50"/>
        <end position="437"/>
    </location>
</feature>
<gene>
    <name evidence="10" type="ORF">METZ01_LOCUS74303</name>
</gene>
<name>A0A381U020_9ZZZZ</name>
<dbReference type="EMBL" id="UINC01005457">
    <property type="protein sequence ID" value="SVA21449.1"/>
    <property type="molecule type" value="Genomic_DNA"/>
</dbReference>
<dbReference type="InterPro" id="IPR011059">
    <property type="entry name" value="Metal-dep_hydrolase_composite"/>
</dbReference>
<dbReference type="PANTHER" id="PTHR11647">
    <property type="entry name" value="HYDRANTOINASE/DIHYDROPYRIMIDINASE FAMILY MEMBER"/>
    <property type="match status" value="1"/>
</dbReference>
<dbReference type="GO" id="GO:0072527">
    <property type="term" value="P:pyrimidine-containing compound metabolic process"/>
    <property type="evidence" value="ECO:0007669"/>
    <property type="project" value="UniProtKB-ARBA"/>
</dbReference>
<dbReference type="Pfam" id="PF01979">
    <property type="entry name" value="Amidohydro_1"/>
    <property type="match status" value="1"/>
</dbReference>
<dbReference type="GO" id="GO:0055086">
    <property type="term" value="P:nucleobase-containing small molecule metabolic process"/>
    <property type="evidence" value="ECO:0007669"/>
    <property type="project" value="UniProtKB-ARBA"/>
</dbReference>
<evidence type="ECO:0000256" key="7">
    <source>
        <dbReference type="ARBA" id="ARBA00036696"/>
    </source>
</evidence>
<dbReference type="SUPFAM" id="SSF51338">
    <property type="entry name" value="Composite domain of metallo-dependent hydrolases"/>
    <property type="match status" value="2"/>
</dbReference>
<dbReference type="Gene3D" id="3.20.20.140">
    <property type="entry name" value="Metal-dependent hydrolases"/>
    <property type="match status" value="1"/>
</dbReference>
<evidence type="ECO:0000256" key="6">
    <source>
        <dbReference type="ARBA" id="ARBA00022833"/>
    </source>
</evidence>
<dbReference type="GO" id="GO:0005829">
    <property type="term" value="C:cytosol"/>
    <property type="evidence" value="ECO:0007669"/>
    <property type="project" value="TreeGrafter"/>
</dbReference>
<dbReference type="GO" id="GO:0046872">
    <property type="term" value="F:metal ion binding"/>
    <property type="evidence" value="ECO:0007669"/>
    <property type="project" value="UniProtKB-KW"/>
</dbReference>
<dbReference type="InterPro" id="IPR006680">
    <property type="entry name" value="Amidohydro-rel"/>
</dbReference>
<evidence type="ECO:0000256" key="2">
    <source>
        <dbReference type="ARBA" id="ARBA00008829"/>
    </source>
</evidence>
<dbReference type="PANTHER" id="PTHR11647:SF1">
    <property type="entry name" value="COLLAPSIN RESPONSE MEDIATOR PROTEIN"/>
    <property type="match status" value="1"/>
</dbReference>
<comment type="subunit">
    <text evidence="3">Homotetramer.</text>
</comment>
<evidence type="ECO:0000256" key="3">
    <source>
        <dbReference type="ARBA" id="ARBA00011881"/>
    </source>
</evidence>
<accession>A0A381U020</accession>
<dbReference type="Gene3D" id="2.30.40.10">
    <property type="entry name" value="Urease, subunit C, domain 1"/>
    <property type="match status" value="1"/>
</dbReference>
<keyword evidence="4" id="KW-0479">Metal-binding</keyword>
<protein>
    <recommendedName>
        <fullName evidence="8">dihydropyrimidinase</fullName>
        <ecNumber evidence="8">3.5.2.2</ecNumber>
    </recommendedName>
</protein>
<evidence type="ECO:0000256" key="1">
    <source>
        <dbReference type="ARBA" id="ARBA00001947"/>
    </source>
</evidence>
<organism evidence="10">
    <name type="scientific">marine metagenome</name>
    <dbReference type="NCBI Taxonomy" id="408172"/>
    <lineage>
        <taxon>unclassified sequences</taxon>
        <taxon>metagenomes</taxon>
        <taxon>ecological metagenomes</taxon>
    </lineage>
</organism>
<dbReference type="InterPro" id="IPR032466">
    <property type="entry name" value="Metal_Hydrolase"/>
</dbReference>
<evidence type="ECO:0000313" key="10">
    <source>
        <dbReference type="EMBL" id="SVA21449.1"/>
    </source>
</evidence>
<reference evidence="10" key="1">
    <citation type="submission" date="2018-05" db="EMBL/GenBank/DDBJ databases">
        <authorList>
            <person name="Lanie J.A."/>
            <person name="Ng W.-L."/>
            <person name="Kazmierczak K.M."/>
            <person name="Andrzejewski T.M."/>
            <person name="Davidsen T.M."/>
            <person name="Wayne K.J."/>
            <person name="Tettelin H."/>
            <person name="Glass J.I."/>
            <person name="Rusch D."/>
            <person name="Podicherti R."/>
            <person name="Tsui H.-C.T."/>
            <person name="Winkler M.E."/>
        </authorList>
    </citation>
    <scope>NUCLEOTIDE SEQUENCE</scope>
</reference>
<keyword evidence="5" id="KW-0378">Hydrolase</keyword>
<comment type="cofactor">
    <cofactor evidence="1">
        <name>Zn(2+)</name>
        <dbReference type="ChEBI" id="CHEBI:29105"/>
    </cofactor>
</comment>
<keyword evidence="6" id="KW-0862">Zinc</keyword>
<dbReference type="NCBIfam" id="TIGR02033">
    <property type="entry name" value="D-hydantoinase"/>
    <property type="match status" value="1"/>
</dbReference>
<evidence type="ECO:0000256" key="8">
    <source>
        <dbReference type="ARBA" id="ARBA00039113"/>
    </source>
</evidence>
<comment type="similarity">
    <text evidence="2">Belongs to the metallo-dependent hydrolases superfamily. Hydantoinase/dihydropyrimidinase family.</text>
</comment>
<dbReference type="GO" id="GO:0004157">
    <property type="term" value="F:dihydropyrimidinase activity"/>
    <property type="evidence" value="ECO:0007669"/>
    <property type="project" value="UniProtKB-EC"/>
</dbReference>
<evidence type="ECO:0000256" key="4">
    <source>
        <dbReference type="ARBA" id="ARBA00022723"/>
    </source>
</evidence>
<dbReference type="InterPro" id="IPR011778">
    <property type="entry name" value="Hydantoinase/dihydroPyrase"/>
</dbReference>
<dbReference type="SUPFAM" id="SSF51556">
    <property type="entry name" value="Metallo-dependent hydrolases"/>
    <property type="match status" value="1"/>
</dbReference>
<comment type="catalytic activity">
    <reaction evidence="7">
        <text>5,6-dihydrouracil + H2O = 3-(carbamoylamino)propanoate + H(+)</text>
        <dbReference type="Rhea" id="RHEA:16121"/>
        <dbReference type="ChEBI" id="CHEBI:11892"/>
        <dbReference type="ChEBI" id="CHEBI:15377"/>
        <dbReference type="ChEBI" id="CHEBI:15378"/>
        <dbReference type="ChEBI" id="CHEBI:15901"/>
        <dbReference type="EC" id="3.5.2.2"/>
    </reaction>
</comment>
<dbReference type="AlphaFoldDB" id="A0A381U020"/>
<evidence type="ECO:0000259" key="9">
    <source>
        <dbReference type="Pfam" id="PF01979"/>
    </source>
</evidence>
<sequence length="481" mass="52530">MSLIIKGGTVVNADQSFRADVYCEEGIIQSVGPDMDAPSGVDVIDAGGCYVMPGGIDPHTHMELPFMGTVASEDFFSGTTAGAVGGTTMIIDFVIPGPQEDVLETYHKWQGWAEKASTDYSFHVAITWWDDSVHEAMGTLTRDYGVNSFKHFMAYKGAIMADDETLVNSFTRARELGALCTVHAESGELVDHFQKKIFESGITGPEGHPLSRPPQVEGEAANRAIRFAQMLDVPLYVVHNTCAHSLNEIARARREGQRVFGEVLAGHLLVDDSVYRHPDFEFAAAHVMSPPFRPKGNKEALWRGLQSGDLQTTATDHCCFMAEQKAMGKDDFRKIPNGTGGIEDRMHVLWTHGVNTGRLTMSEFVAVTSANTAKIFNLYPRKGLVAAGSDADLAIFDPQATHTISAKTHHQNVDFNIFEGMELTGVNVATVSQGKVVYKDGDVRTERGVGRYVDRPCFAPYYGAVEKRSLATAPTSVERSS</sequence>
<proteinExistence type="inferred from homology"/>
<dbReference type="CDD" id="cd01314">
    <property type="entry name" value="D-HYD"/>
    <property type="match status" value="1"/>
</dbReference>
<dbReference type="EC" id="3.5.2.2" evidence="8"/>
<dbReference type="FunFam" id="3.20.20.140:FF:000001">
    <property type="entry name" value="Dihydropyrimidinase like 3"/>
    <property type="match status" value="1"/>
</dbReference>
<dbReference type="InterPro" id="IPR050378">
    <property type="entry name" value="Metallo-dep_Hydrolases_sf"/>
</dbReference>
<evidence type="ECO:0000256" key="5">
    <source>
        <dbReference type="ARBA" id="ARBA00022801"/>
    </source>
</evidence>